<dbReference type="EMBL" id="LNQE01001758">
    <property type="protein sequence ID" value="KUG09005.1"/>
    <property type="molecule type" value="Genomic_DNA"/>
</dbReference>
<feature type="region of interest" description="Disordered" evidence="1">
    <location>
        <begin position="1"/>
        <end position="31"/>
    </location>
</feature>
<reference evidence="2" key="1">
    <citation type="journal article" date="2015" name="Proc. Natl. Acad. Sci. U.S.A.">
        <title>Networks of energetic and metabolic interactions define dynamics in microbial communities.</title>
        <authorList>
            <person name="Embree M."/>
            <person name="Liu J.K."/>
            <person name="Al-Bassam M.M."/>
            <person name="Zengler K."/>
        </authorList>
    </citation>
    <scope>NUCLEOTIDE SEQUENCE</scope>
</reference>
<protein>
    <submittedName>
        <fullName evidence="2">Uncharacterized protein</fullName>
    </submittedName>
</protein>
<evidence type="ECO:0000256" key="1">
    <source>
        <dbReference type="SAM" id="MobiDB-lite"/>
    </source>
</evidence>
<organism evidence="2">
    <name type="scientific">hydrocarbon metagenome</name>
    <dbReference type="NCBI Taxonomy" id="938273"/>
    <lineage>
        <taxon>unclassified sequences</taxon>
        <taxon>metagenomes</taxon>
        <taxon>ecological metagenomes</taxon>
    </lineage>
</organism>
<accession>A0A0W8EKJ6</accession>
<name>A0A0W8EKJ6_9ZZZZ</name>
<gene>
    <name evidence="2" type="ORF">ASZ90_016666</name>
</gene>
<proteinExistence type="predicted"/>
<dbReference type="AlphaFoldDB" id="A0A0W8EKJ6"/>
<sequence length="57" mass="5876">MQPRPSSRDLPPVTATAGDTPFTPAGYPQTVRSSGITTVPGYRAVSDALSGMVAPFP</sequence>
<evidence type="ECO:0000313" key="2">
    <source>
        <dbReference type="EMBL" id="KUG09005.1"/>
    </source>
</evidence>
<comment type="caution">
    <text evidence="2">The sequence shown here is derived from an EMBL/GenBank/DDBJ whole genome shotgun (WGS) entry which is preliminary data.</text>
</comment>